<evidence type="ECO:0000256" key="1">
    <source>
        <dbReference type="SAM" id="Phobius"/>
    </source>
</evidence>
<evidence type="ECO:0000313" key="3">
    <source>
        <dbReference type="Proteomes" id="UP000266673"/>
    </source>
</evidence>
<reference evidence="2 3" key="1">
    <citation type="submission" date="2018-06" db="EMBL/GenBank/DDBJ databases">
        <title>Comparative genomics reveals the genomic features of Rhizophagus irregularis, R. cerebriforme, R. diaphanum and Gigaspora rosea, and their symbiotic lifestyle signature.</title>
        <authorList>
            <person name="Morin E."/>
            <person name="San Clemente H."/>
            <person name="Chen E.C.H."/>
            <person name="De La Providencia I."/>
            <person name="Hainaut M."/>
            <person name="Kuo A."/>
            <person name="Kohler A."/>
            <person name="Murat C."/>
            <person name="Tang N."/>
            <person name="Roy S."/>
            <person name="Loubradou J."/>
            <person name="Henrissat B."/>
            <person name="Grigoriev I.V."/>
            <person name="Corradi N."/>
            <person name="Roux C."/>
            <person name="Martin F.M."/>
        </authorList>
    </citation>
    <scope>NUCLEOTIDE SEQUENCE [LARGE SCALE GENOMIC DNA]</scope>
    <source>
        <strain evidence="2 3">DAOM 194757</strain>
    </source>
</reference>
<dbReference type="Proteomes" id="UP000266673">
    <property type="component" value="Unassembled WGS sequence"/>
</dbReference>
<dbReference type="Pfam" id="PF14770">
    <property type="entry name" value="TMEM18"/>
    <property type="match status" value="1"/>
</dbReference>
<feature type="transmembrane region" description="Helical" evidence="1">
    <location>
        <begin position="47"/>
        <end position="63"/>
    </location>
</feature>
<dbReference type="OrthoDB" id="411535at2759"/>
<gene>
    <name evidence="2" type="ORF">C2G38_2156448</name>
</gene>
<keyword evidence="3" id="KW-1185">Reference proteome</keyword>
<keyword evidence="1" id="KW-1133">Transmembrane helix</keyword>
<accession>A0A397W470</accession>
<proteinExistence type="predicted"/>
<evidence type="ECO:0000313" key="2">
    <source>
        <dbReference type="EMBL" id="RIB29008.1"/>
    </source>
</evidence>
<keyword evidence="1" id="KW-0472">Membrane</keyword>
<sequence>MASSVESFEEFNNQIPVAKTNSDGLSWEGFVESIQAFVNAVEWSQPWLLAIFSFHALTFFLLIKFRSDSNSLAIVTFSLSEFFFK</sequence>
<dbReference type="AlphaFoldDB" id="A0A397W470"/>
<name>A0A397W470_9GLOM</name>
<protein>
    <submittedName>
        <fullName evidence="2">Uncharacterized protein</fullName>
    </submittedName>
</protein>
<keyword evidence="1" id="KW-0812">Transmembrane</keyword>
<dbReference type="InterPro" id="IPR026721">
    <property type="entry name" value="TMEM18"/>
</dbReference>
<comment type="caution">
    <text evidence="2">The sequence shown here is derived from an EMBL/GenBank/DDBJ whole genome shotgun (WGS) entry which is preliminary data.</text>
</comment>
<dbReference type="EMBL" id="QKWP01000049">
    <property type="protein sequence ID" value="RIB29008.1"/>
    <property type="molecule type" value="Genomic_DNA"/>
</dbReference>
<organism evidence="2 3">
    <name type="scientific">Gigaspora rosea</name>
    <dbReference type="NCBI Taxonomy" id="44941"/>
    <lineage>
        <taxon>Eukaryota</taxon>
        <taxon>Fungi</taxon>
        <taxon>Fungi incertae sedis</taxon>
        <taxon>Mucoromycota</taxon>
        <taxon>Glomeromycotina</taxon>
        <taxon>Glomeromycetes</taxon>
        <taxon>Diversisporales</taxon>
        <taxon>Gigasporaceae</taxon>
        <taxon>Gigaspora</taxon>
    </lineage>
</organism>